<evidence type="ECO:0000313" key="1">
    <source>
        <dbReference type="EMBL" id="PNX80125.1"/>
    </source>
</evidence>
<dbReference type="EMBL" id="ASHM01037311">
    <property type="protein sequence ID" value="PNX80125.1"/>
    <property type="molecule type" value="Genomic_DNA"/>
</dbReference>
<sequence length="68" mass="7830">MEKLMEEISRIESRWMHLGAVFVFLLCAFNNVFICVGDSYEVTYQSKSGYSRDFIYGGSLIFAFLVAE</sequence>
<comment type="caution">
    <text evidence="1">The sequence shown here is derived from an EMBL/GenBank/DDBJ whole genome shotgun (WGS) entry which is preliminary data.</text>
</comment>
<name>A0A2K3LNL2_TRIPR</name>
<feature type="non-terminal residue" evidence="1">
    <location>
        <position position="68"/>
    </location>
</feature>
<reference evidence="1 2" key="2">
    <citation type="journal article" date="2017" name="Front. Plant Sci.">
        <title>Gene Classification and Mining of Molecular Markers Useful in Red Clover (Trifolium pratense) Breeding.</title>
        <authorList>
            <person name="Istvanek J."/>
            <person name="Dluhosova J."/>
            <person name="Dluhos P."/>
            <person name="Patkova L."/>
            <person name="Nedelnik J."/>
            <person name="Repkova J."/>
        </authorList>
    </citation>
    <scope>NUCLEOTIDE SEQUENCE [LARGE SCALE GENOMIC DNA]</scope>
    <source>
        <strain evidence="2">cv. Tatra</strain>
        <tissue evidence="1">Young leaves</tissue>
    </source>
</reference>
<evidence type="ECO:0000313" key="2">
    <source>
        <dbReference type="Proteomes" id="UP000236291"/>
    </source>
</evidence>
<organism evidence="1 2">
    <name type="scientific">Trifolium pratense</name>
    <name type="common">Red clover</name>
    <dbReference type="NCBI Taxonomy" id="57577"/>
    <lineage>
        <taxon>Eukaryota</taxon>
        <taxon>Viridiplantae</taxon>
        <taxon>Streptophyta</taxon>
        <taxon>Embryophyta</taxon>
        <taxon>Tracheophyta</taxon>
        <taxon>Spermatophyta</taxon>
        <taxon>Magnoliopsida</taxon>
        <taxon>eudicotyledons</taxon>
        <taxon>Gunneridae</taxon>
        <taxon>Pentapetalae</taxon>
        <taxon>rosids</taxon>
        <taxon>fabids</taxon>
        <taxon>Fabales</taxon>
        <taxon>Fabaceae</taxon>
        <taxon>Papilionoideae</taxon>
        <taxon>50 kb inversion clade</taxon>
        <taxon>NPAAA clade</taxon>
        <taxon>Hologalegina</taxon>
        <taxon>IRL clade</taxon>
        <taxon>Trifolieae</taxon>
        <taxon>Trifolium</taxon>
    </lineage>
</organism>
<dbReference type="Proteomes" id="UP000236291">
    <property type="component" value="Unassembled WGS sequence"/>
</dbReference>
<gene>
    <name evidence="1" type="ORF">L195_g036121</name>
</gene>
<protein>
    <submittedName>
        <fullName evidence="1">Uncharacterized protein</fullName>
    </submittedName>
</protein>
<proteinExistence type="predicted"/>
<accession>A0A2K3LNL2</accession>
<reference evidence="1 2" key="1">
    <citation type="journal article" date="2014" name="Am. J. Bot.">
        <title>Genome assembly and annotation for red clover (Trifolium pratense; Fabaceae).</title>
        <authorList>
            <person name="Istvanek J."/>
            <person name="Jaros M."/>
            <person name="Krenek A."/>
            <person name="Repkova J."/>
        </authorList>
    </citation>
    <scope>NUCLEOTIDE SEQUENCE [LARGE SCALE GENOMIC DNA]</scope>
    <source>
        <strain evidence="2">cv. Tatra</strain>
        <tissue evidence="1">Young leaves</tissue>
    </source>
</reference>
<dbReference type="AlphaFoldDB" id="A0A2K3LNL2"/>